<dbReference type="RefSeq" id="WP_345234726.1">
    <property type="nucleotide sequence ID" value="NZ_BAABGZ010000013.1"/>
</dbReference>
<dbReference type="PROSITE" id="PS50977">
    <property type="entry name" value="HTH_TETR_2"/>
    <property type="match status" value="1"/>
</dbReference>
<feature type="domain" description="HTH tetR-type" evidence="6">
    <location>
        <begin position="1"/>
        <end position="61"/>
    </location>
</feature>
<dbReference type="PRINTS" id="PR00455">
    <property type="entry name" value="HTHTETR"/>
</dbReference>
<gene>
    <name evidence="7" type="ORF">GCM10023185_11740</name>
</gene>
<proteinExistence type="predicted"/>
<evidence type="ECO:0000259" key="6">
    <source>
        <dbReference type="PROSITE" id="PS50977"/>
    </source>
</evidence>
<dbReference type="InterPro" id="IPR050109">
    <property type="entry name" value="HTH-type_TetR-like_transc_reg"/>
</dbReference>
<dbReference type="InterPro" id="IPR036271">
    <property type="entry name" value="Tet_transcr_reg_TetR-rel_C_sf"/>
</dbReference>
<name>A0ABP8I679_9BACT</name>
<dbReference type="Pfam" id="PF00440">
    <property type="entry name" value="TetR_N"/>
    <property type="match status" value="1"/>
</dbReference>
<dbReference type="Proteomes" id="UP001501153">
    <property type="component" value="Unassembled WGS sequence"/>
</dbReference>
<evidence type="ECO:0000256" key="5">
    <source>
        <dbReference type="PROSITE-ProRule" id="PRU00335"/>
    </source>
</evidence>
<dbReference type="InterPro" id="IPR001647">
    <property type="entry name" value="HTH_TetR"/>
</dbReference>
<dbReference type="Gene3D" id="1.10.357.10">
    <property type="entry name" value="Tetracycline Repressor, domain 2"/>
    <property type="match status" value="1"/>
</dbReference>
<sequence length="204" mass="23397">MEIKDRIINHATALFMRNGIKSVSMDDIAASMAMSKKTLYKWFENKDQIVLATMEQHLAKVQSECQGVVGQSANAVDEMVHITDWVEQQVIGVHPGIFFDLQKYYPAAWQLFATHKSTFILKQLTQNLQRGMAEGLYRPDLDVEVLARLHLAQIDLMFNPEVYPPGQFAPQRVSRVFDEHFLLGVATLKGHKLINKYRHVIEEE</sequence>
<evidence type="ECO:0000256" key="3">
    <source>
        <dbReference type="ARBA" id="ARBA00023125"/>
    </source>
</evidence>
<dbReference type="SUPFAM" id="SSF48498">
    <property type="entry name" value="Tetracyclin repressor-like, C-terminal domain"/>
    <property type="match status" value="1"/>
</dbReference>
<dbReference type="PANTHER" id="PTHR30055">
    <property type="entry name" value="HTH-TYPE TRANSCRIPTIONAL REGULATOR RUTR"/>
    <property type="match status" value="1"/>
</dbReference>
<evidence type="ECO:0000256" key="4">
    <source>
        <dbReference type="ARBA" id="ARBA00023163"/>
    </source>
</evidence>
<accession>A0ABP8I679</accession>
<evidence type="ECO:0000313" key="8">
    <source>
        <dbReference type="Proteomes" id="UP001501153"/>
    </source>
</evidence>
<evidence type="ECO:0000256" key="2">
    <source>
        <dbReference type="ARBA" id="ARBA00023015"/>
    </source>
</evidence>
<keyword evidence="2" id="KW-0805">Transcription regulation</keyword>
<dbReference type="SUPFAM" id="SSF46689">
    <property type="entry name" value="Homeodomain-like"/>
    <property type="match status" value="1"/>
</dbReference>
<evidence type="ECO:0000256" key="1">
    <source>
        <dbReference type="ARBA" id="ARBA00022491"/>
    </source>
</evidence>
<organism evidence="7 8">
    <name type="scientific">Hymenobacter saemangeumensis</name>
    <dbReference type="NCBI Taxonomy" id="1084522"/>
    <lineage>
        <taxon>Bacteria</taxon>
        <taxon>Pseudomonadati</taxon>
        <taxon>Bacteroidota</taxon>
        <taxon>Cytophagia</taxon>
        <taxon>Cytophagales</taxon>
        <taxon>Hymenobacteraceae</taxon>
        <taxon>Hymenobacter</taxon>
    </lineage>
</organism>
<dbReference type="InterPro" id="IPR009057">
    <property type="entry name" value="Homeodomain-like_sf"/>
</dbReference>
<reference evidence="8" key="1">
    <citation type="journal article" date="2019" name="Int. J. Syst. Evol. Microbiol.">
        <title>The Global Catalogue of Microorganisms (GCM) 10K type strain sequencing project: providing services to taxonomists for standard genome sequencing and annotation.</title>
        <authorList>
            <consortium name="The Broad Institute Genomics Platform"/>
            <consortium name="The Broad Institute Genome Sequencing Center for Infectious Disease"/>
            <person name="Wu L."/>
            <person name="Ma J."/>
        </authorList>
    </citation>
    <scope>NUCLEOTIDE SEQUENCE [LARGE SCALE GENOMIC DNA]</scope>
    <source>
        <strain evidence="8">JCM 17923</strain>
    </source>
</reference>
<evidence type="ECO:0000313" key="7">
    <source>
        <dbReference type="EMBL" id="GAA4352272.1"/>
    </source>
</evidence>
<dbReference type="EMBL" id="BAABGZ010000013">
    <property type="protein sequence ID" value="GAA4352272.1"/>
    <property type="molecule type" value="Genomic_DNA"/>
</dbReference>
<keyword evidence="4" id="KW-0804">Transcription</keyword>
<feature type="DNA-binding region" description="H-T-H motif" evidence="5">
    <location>
        <begin position="24"/>
        <end position="43"/>
    </location>
</feature>
<comment type="caution">
    <text evidence="7">The sequence shown here is derived from an EMBL/GenBank/DDBJ whole genome shotgun (WGS) entry which is preliminary data.</text>
</comment>
<protein>
    <recommendedName>
        <fullName evidence="6">HTH tetR-type domain-containing protein</fullName>
    </recommendedName>
</protein>
<keyword evidence="1" id="KW-0678">Repressor</keyword>
<dbReference type="PANTHER" id="PTHR30055:SF175">
    <property type="entry name" value="HTH-TYPE TRANSCRIPTIONAL REPRESSOR KSTR2"/>
    <property type="match status" value="1"/>
</dbReference>
<keyword evidence="8" id="KW-1185">Reference proteome</keyword>
<keyword evidence="3 5" id="KW-0238">DNA-binding</keyword>